<dbReference type="InterPro" id="IPR000210">
    <property type="entry name" value="BTB/POZ_dom"/>
</dbReference>
<dbReference type="PANTHER" id="PTHR38119">
    <property type="entry name" value="BTB DOMAIN-CONTAINING PROTEIN-RELATED"/>
    <property type="match status" value="1"/>
</dbReference>
<evidence type="ECO:0000313" key="4">
    <source>
        <dbReference type="Proteomes" id="UP000664521"/>
    </source>
</evidence>
<dbReference type="EMBL" id="CAJPDS010000158">
    <property type="protein sequence ID" value="CAF9940622.1"/>
    <property type="molecule type" value="Genomic_DNA"/>
</dbReference>
<feature type="region of interest" description="Disordered" evidence="1">
    <location>
        <begin position="110"/>
        <end position="140"/>
    </location>
</feature>
<organism evidence="3 4">
    <name type="scientific">Heterodermia speciosa</name>
    <dbReference type="NCBI Taxonomy" id="116794"/>
    <lineage>
        <taxon>Eukaryota</taxon>
        <taxon>Fungi</taxon>
        <taxon>Dikarya</taxon>
        <taxon>Ascomycota</taxon>
        <taxon>Pezizomycotina</taxon>
        <taxon>Lecanoromycetes</taxon>
        <taxon>OSLEUM clade</taxon>
        <taxon>Lecanoromycetidae</taxon>
        <taxon>Caliciales</taxon>
        <taxon>Physciaceae</taxon>
        <taxon>Heterodermia</taxon>
    </lineage>
</organism>
<dbReference type="CDD" id="cd18186">
    <property type="entry name" value="BTB_POZ_ZBTB_KLHL-like"/>
    <property type="match status" value="1"/>
</dbReference>
<feature type="domain" description="BTB" evidence="2">
    <location>
        <begin position="75"/>
        <end position="106"/>
    </location>
</feature>
<accession>A0A8H3PGZ0</accession>
<dbReference type="Proteomes" id="UP000664521">
    <property type="component" value="Unassembled WGS sequence"/>
</dbReference>
<name>A0A8H3PGZ0_9LECA</name>
<dbReference type="OrthoDB" id="5280838at2759"/>
<gene>
    <name evidence="3" type="ORF">HETSPECPRED_002466</name>
</gene>
<comment type="caution">
    <text evidence="3">The sequence shown here is derived from an EMBL/GenBank/DDBJ whole genome shotgun (WGS) entry which is preliminary data.</text>
</comment>
<protein>
    <recommendedName>
        <fullName evidence="2">BTB domain-containing protein</fullName>
    </recommendedName>
</protein>
<feature type="compositionally biased region" description="Low complexity" evidence="1">
    <location>
        <begin position="29"/>
        <end position="45"/>
    </location>
</feature>
<sequence length="552" mass="61035">MTASASAYNLPIHSIVSQTQPSLPPPPSDRALAARRAGSVSSRSTATRRHRSSRSHHGGTSYRPQNEFPNFAQTGDVEIIISADGQERRYMLHRLILAQCSGFFETGTSEEWSKAQSRPPAPESGGGTNGSLSRIGEEDDERQLGAHSILGPSSGQRQMWRYELDWGNGDEDQPMLVQKPPSTSLFGGYPHYSLPPPPIPDKPPQSNNPLFRSIANFGAMQSAAHILQPAPPLSPSNLLRDYDNLFRIFYNHPPSLDSLNIAEAYLHCKSLLALADMYDSLEVVGPRIDHHLLQFQSRLWKQIAKYPPSYLKLGYLARSKVIFSEALVHVVGQWPQGNRQLSHALPDAVLDLIEDKVDELTEKKAKAEAQLFRLGLLTSKGDRVSPTNAYMDWLAQSLFRQYLADASSPPPPPIPKLPTYAHPAPPSSAHRSRPPPPLLPLPPAPSTPPPTPSSFYRTLFAANQAYLPHDELKKFIRLAPLPSSSRDLSSRDALKRLERKIDELKGMAREVVKPLMRSCLELEGNSGERGGGGSGLGYLTCTRVEESEWPWD</sequence>
<feature type="compositionally biased region" description="Pro residues" evidence="1">
    <location>
        <begin position="434"/>
        <end position="452"/>
    </location>
</feature>
<feature type="compositionally biased region" description="Basic residues" evidence="1">
    <location>
        <begin position="46"/>
        <end position="57"/>
    </location>
</feature>
<proteinExistence type="predicted"/>
<evidence type="ECO:0000313" key="3">
    <source>
        <dbReference type="EMBL" id="CAF9940622.1"/>
    </source>
</evidence>
<evidence type="ECO:0000259" key="2">
    <source>
        <dbReference type="PROSITE" id="PS50097"/>
    </source>
</evidence>
<dbReference type="AlphaFoldDB" id="A0A8H3PGZ0"/>
<reference evidence="3" key="1">
    <citation type="submission" date="2021-03" db="EMBL/GenBank/DDBJ databases">
        <authorList>
            <person name="Tagirdzhanova G."/>
        </authorList>
    </citation>
    <scope>NUCLEOTIDE SEQUENCE</scope>
</reference>
<feature type="region of interest" description="Disordered" evidence="1">
    <location>
        <begin position="405"/>
        <end position="453"/>
    </location>
</feature>
<evidence type="ECO:0000256" key="1">
    <source>
        <dbReference type="SAM" id="MobiDB-lite"/>
    </source>
</evidence>
<dbReference type="PANTHER" id="PTHR38119:SF1">
    <property type="entry name" value="BTB DOMAIN-CONTAINING PROTEIN"/>
    <property type="match status" value="1"/>
</dbReference>
<keyword evidence="4" id="KW-1185">Reference proteome</keyword>
<feature type="region of interest" description="Disordered" evidence="1">
    <location>
        <begin position="17"/>
        <end position="70"/>
    </location>
</feature>
<dbReference type="PROSITE" id="PS50097">
    <property type="entry name" value="BTB"/>
    <property type="match status" value="1"/>
</dbReference>